<name>A0A0A9DYS5_ARUDO</name>
<proteinExistence type="predicted"/>
<protein>
    <submittedName>
        <fullName evidence="2">Uncharacterized protein</fullName>
    </submittedName>
</protein>
<feature type="compositionally biased region" description="Basic and acidic residues" evidence="1">
    <location>
        <begin position="22"/>
        <end position="45"/>
    </location>
</feature>
<reference evidence="2" key="2">
    <citation type="journal article" date="2015" name="Data Brief">
        <title>Shoot transcriptome of the giant reed, Arundo donax.</title>
        <authorList>
            <person name="Barrero R.A."/>
            <person name="Guerrero F.D."/>
            <person name="Moolhuijzen P."/>
            <person name="Goolsby J.A."/>
            <person name="Tidwell J."/>
            <person name="Bellgard S.E."/>
            <person name="Bellgard M.I."/>
        </authorList>
    </citation>
    <scope>NUCLEOTIDE SEQUENCE</scope>
    <source>
        <tissue evidence="2">Shoot tissue taken approximately 20 cm above the soil surface</tissue>
    </source>
</reference>
<organism evidence="2">
    <name type="scientific">Arundo donax</name>
    <name type="common">Giant reed</name>
    <name type="synonym">Donax arundinaceus</name>
    <dbReference type="NCBI Taxonomy" id="35708"/>
    <lineage>
        <taxon>Eukaryota</taxon>
        <taxon>Viridiplantae</taxon>
        <taxon>Streptophyta</taxon>
        <taxon>Embryophyta</taxon>
        <taxon>Tracheophyta</taxon>
        <taxon>Spermatophyta</taxon>
        <taxon>Magnoliopsida</taxon>
        <taxon>Liliopsida</taxon>
        <taxon>Poales</taxon>
        <taxon>Poaceae</taxon>
        <taxon>PACMAD clade</taxon>
        <taxon>Arundinoideae</taxon>
        <taxon>Arundineae</taxon>
        <taxon>Arundo</taxon>
    </lineage>
</organism>
<sequence>MHARGQGSKDSDRFVSSVRTTDALRDVNDAVETMDHRYNPRDKKSNQKLRRRSIPKISKTLRRRSKTNGGSMK</sequence>
<feature type="compositionally biased region" description="Basic residues" evidence="1">
    <location>
        <begin position="46"/>
        <end position="66"/>
    </location>
</feature>
<feature type="region of interest" description="Disordered" evidence="1">
    <location>
        <begin position="1"/>
        <end position="73"/>
    </location>
</feature>
<evidence type="ECO:0000256" key="1">
    <source>
        <dbReference type="SAM" id="MobiDB-lite"/>
    </source>
</evidence>
<evidence type="ECO:0000313" key="2">
    <source>
        <dbReference type="EMBL" id="JAD92946.1"/>
    </source>
</evidence>
<dbReference type="EMBL" id="GBRH01204949">
    <property type="protein sequence ID" value="JAD92946.1"/>
    <property type="molecule type" value="Transcribed_RNA"/>
</dbReference>
<dbReference type="AlphaFoldDB" id="A0A0A9DYS5"/>
<accession>A0A0A9DYS5</accession>
<reference evidence="2" key="1">
    <citation type="submission" date="2014-09" db="EMBL/GenBank/DDBJ databases">
        <authorList>
            <person name="Magalhaes I.L.F."/>
            <person name="Oliveira U."/>
            <person name="Santos F.R."/>
            <person name="Vidigal T.H.D.A."/>
            <person name="Brescovit A.D."/>
            <person name="Santos A.J."/>
        </authorList>
    </citation>
    <scope>NUCLEOTIDE SEQUENCE</scope>
    <source>
        <tissue evidence="2">Shoot tissue taken approximately 20 cm above the soil surface</tissue>
    </source>
</reference>